<proteinExistence type="predicted"/>
<dbReference type="EMBL" id="SOSA01000091">
    <property type="protein sequence ID" value="THC96981.1"/>
    <property type="molecule type" value="Genomic_DNA"/>
</dbReference>
<feature type="region of interest" description="Disordered" evidence="1">
    <location>
        <begin position="1"/>
        <end position="21"/>
    </location>
</feature>
<accession>A0A4S3JTF3</accession>
<keyword evidence="3" id="KW-1185">Reference proteome</keyword>
<evidence type="ECO:0000313" key="2">
    <source>
        <dbReference type="EMBL" id="THC96981.1"/>
    </source>
</evidence>
<dbReference type="AlphaFoldDB" id="A0A4S3JTF3"/>
<name>A0A4S3JTF3_9EURO</name>
<comment type="caution">
    <text evidence="2">The sequence shown here is derived from an EMBL/GenBank/DDBJ whole genome shotgun (WGS) entry which is preliminary data.</text>
</comment>
<organism evidence="2 3">
    <name type="scientific">Aspergillus tanneri</name>
    <dbReference type="NCBI Taxonomy" id="1220188"/>
    <lineage>
        <taxon>Eukaryota</taxon>
        <taxon>Fungi</taxon>
        <taxon>Dikarya</taxon>
        <taxon>Ascomycota</taxon>
        <taxon>Pezizomycotina</taxon>
        <taxon>Eurotiomycetes</taxon>
        <taxon>Eurotiomycetidae</taxon>
        <taxon>Eurotiales</taxon>
        <taxon>Aspergillaceae</taxon>
        <taxon>Aspergillus</taxon>
        <taxon>Aspergillus subgen. Circumdati</taxon>
    </lineage>
</organism>
<evidence type="ECO:0000256" key="1">
    <source>
        <dbReference type="SAM" id="MobiDB-lite"/>
    </source>
</evidence>
<dbReference type="VEuPathDB" id="FungiDB:EYZ11_003537"/>
<evidence type="ECO:0000313" key="3">
    <source>
        <dbReference type="Proteomes" id="UP000308092"/>
    </source>
</evidence>
<sequence length="21" mass="2353">MKQNLAAFDGLIRNRSSQMAT</sequence>
<gene>
    <name evidence="2" type="ORF">EYZ11_003537</name>
</gene>
<dbReference type="Proteomes" id="UP000308092">
    <property type="component" value="Unassembled WGS sequence"/>
</dbReference>
<protein>
    <submittedName>
        <fullName evidence="2">Uncharacterized protein</fullName>
    </submittedName>
</protein>
<reference evidence="2 3" key="1">
    <citation type="submission" date="2019-03" db="EMBL/GenBank/DDBJ databases">
        <title>The genome sequence of a newly discovered highly antifungal drug resistant Aspergillus species, Aspergillus tanneri NIH 1004.</title>
        <authorList>
            <person name="Mounaud S."/>
            <person name="Singh I."/>
            <person name="Joardar V."/>
            <person name="Pakala S."/>
            <person name="Pakala S."/>
            <person name="Venepally P."/>
            <person name="Hoover J."/>
            <person name="Nierman W."/>
            <person name="Chung J."/>
            <person name="Losada L."/>
        </authorList>
    </citation>
    <scope>NUCLEOTIDE SEQUENCE [LARGE SCALE GENOMIC DNA]</scope>
    <source>
        <strain evidence="2 3">NIH1004</strain>
    </source>
</reference>